<dbReference type="Proteomes" id="UP000789366">
    <property type="component" value="Unassembled WGS sequence"/>
</dbReference>
<name>A0ACA9LJ41_9GLOM</name>
<keyword evidence="2" id="KW-1185">Reference proteome</keyword>
<evidence type="ECO:0000313" key="1">
    <source>
        <dbReference type="EMBL" id="CAG8533883.1"/>
    </source>
</evidence>
<dbReference type="EMBL" id="CAJVPW010004036">
    <property type="protein sequence ID" value="CAG8533883.1"/>
    <property type="molecule type" value="Genomic_DNA"/>
</dbReference>
<protein>
    <submittedName>
        <fullName evidence="1">5230_t:CDS:1</fullName>
    </submittedName>
</protein>
<comment type="caution">
    <text evidence="1">The sequence shown here is derived from an EMBL/GenBank/DDBJ whole genome shotgun (WGS) entry which is preliminary data.</text>
</comment>
<proteinExistence type="predicted"/>
<accession>A0ACA9LJ41</accession>
<sequence length="153" mass="16453">MIRKLALLFVFLATFSVVYAFPYHLNKRAATFGYCQGASQDLAIISNVKLSPNPPKVGSNLKVKGSATTNTNIVDGDSFIFAIVDAVTDDTLFLGPFVDICSKTTCPTTTINFGEHYNLKLNVTSLPAKYNVGVLIGTGLSKIKACGEAHFPE</sequence>
<evidence type="ECO:0000313" key="2">
    <source>
        <dbReference type="Proteomes" id="UP000789366"/>
    </source>
</evidence>
<reference evidence="1" key="1">
    <citation type="submission" date="2021-06" db="EMBL/GenBank/DDBJ databases">
        <authorList>
            <person name="Kallberg Y."/>
            <person name="Tangrot J."/>
            <person name="Rosling A."/>
        </authorList>
    </citation>
    <scope>NUCLEOTIDE SEQUENCE</scope>
    <source>
        <strain evidence="1">28 12/20/2015</strain>
    </source>
</reference>
<organism evidence="1 2">
    <name type="scientific">Cetraspora pellucida</name>
    <dbReference type="NCBI Taxonomy" id="1433469"/>
    <lineage>
        <taxon>Eukaryota</taxon>
        <taxon>Fungi</taxon>
        <taxon>Fungi incertae sedis</taxon>
        <taxon>Mucoromycota</taxon>
        <taxon>Glomeromycotina</taxon>
        <taxon>Glomeromycetes</taxon>
        <taxon>Diversisporales</taxon>
        <taxon>Gigasporaceae</taxon>
        <taxon>Cetraspora</taxon>
    </lineage>
</organism>
<gene>
    <name evidence="1" type="ORF">SPELUC_LOCUS4491</name>
</gene>